<sequence>NPNQIRQHDEKSDQPTQPKFAASEIFSFSCK</sequence>
<name>X1BQH5_9ZZZZ</name>
<gene>
    <name evidence="2" type="ORF">S01H4_31830</name>
</gene>
<dbReference type="AlphaFoldDB" id="X1BQH5"/>
<dbReference type="EMBL" id="BART01016575">
    <property type="protein sequence ID" value="GAG83447.1"/>
    <property type="molecule type" value="Genomic_DNA"/>
</dbReference>
<evidence type="ECO:0000256" key="1">
    <source>
        <dbReference type="SAM" id="MobiDB-lite"/>
    </source>
</evidence>
<protein>
    <submittedName>
        <fullName evidence="2">Uncharacterized protein</fullName>
    </submittedName>
</protein>
<accession>X1BQH5</accession>
<feature type="region of interest" description="Disordered" evidence="1">
    <location>
        <begin position="1"/>
        <end position="31"/>
    </location>
</feature>
<organism evidence="2">
    <name type="scientific">marine sediment metagenome</name>
    <dbReference type="NCBI Taxonomy" id="412755"/>
    <lineage>
        <taxon>unclassified sequences</taxon>
        <taxon>metagenomes</taxon>
        <taxon>ecological metagenomes</taxon>
    </lineage>
</organism>
<evidence type="ECO:0000313" key="2">
    <source>
        <dbReference type="EMBL" id="GAG83447.1"/>
    </source>
</evidence>
<feature type="compositionally biased region" description="Basic and acidic residues" evidence="1">
    <location>
        <begin position="1"/>
        <end position="13"/>
    </location>
</feature>
<proteinExistence type="predicted"/>
<feature type="non-terminal residue" evidence="2">
    <location>
        <position position="1"/>
    </location>
</feature>
<reference evidence="2" key="1">
    <citation type="journal article" date="2014" name="Front. Microbiol.">
        <title>High frequency of phylogenetically diverse reductive dehalogenase-homologous genes in deep subseafloor sedimentary metagenomes.</title>
        <authorList>
            <person name="Kawai M."/>
            <person name="Futagami T."/>
            <person name="Toyoda A."/>
            <person name="Takaki Y."/>
            <person name="Nishi S."/>
            <person name="Hori S."/>
            <person name="Arai W."/>
            <person name="Tsubouchi T."/>
            <person name="Morono Y."/>
            <person name="Uchiyama I."/>
            <person name="Ito T."/>
            <person name="Fujiyama A."/>
            <person name="Inagaki F."/>
            <person name="Takami H."/>
        </authorList>
    </citation>
    <scope>NUCLEOTIDE SEQUENCE</scope>
    <source>
        <strain evidence="2">Expedition CK06-06</strain>
    </source>
</reference>
<comment type="caution">
    <text evidence="2">The sequence shown here is derived from an EMBL/GenBank/DDBJ whole genome shotgun (WGS) entry which is preliminary data.</text>
</comment>